<dbReference type="Proteomes" id="UP000008810">
    <property type="component" value="Chromosome 5"/>
</dbReference>
<sequence>NQGKVKLRLCIRNEYGTRTLAKPAVVLKSTALRHELVLRKECRKLVWLDNTFEIPTWAPFRENFKTMNKLV</sequence>
<organism evidence="1">
    <name type="scientific">Brachypodium distachyon</name>
    <name type="common">Purple false brome</name>
    <name type="synonym">Trachynia distachya</name>
    <dbReference type="NCBI Taxonomy" id="15368"/>
    <lineage>
        <taxon>Eukaryota</taxon>
        <taxon>Viridiplantae</taxon>
        <taxon>Streptophyta</taxon>
        <taxon>Embryophyta</taxon>
        <taxon>Tracheophyta</taxon>
        <taxon>Spermatophyta</taxon>
        <taxon>Magnoliopsida</taxon>
        <taxon>Liliopsida</taxon>
        <taxon>Poales</taxon>
        <taxon>Poaceae</taxon>
        <taxon>BOP clade</taxon>
        <taxon>Pooideae</taxon>
        <taxon>Stipodae</taxon>
        <taxon>Brachypodieae</taxon>
        <taxon>Brachypodium</taxon>
    </lineage>
</organism>
<protein>
    <submittedName>
        <fullName evidence="1 2">Uncharacterized protein</fullName>
    </submittedName>
</protein>
<proteinExistence type="predicted"/>
<dbReference type="Gramene" id="PNT61389">
    <property type="protein sequence ID" value="PNT61389"/>
    <property type="gene ID" value="BRADI_5g14716v3"/>
</dbReference>
<reference evidence="2" key="3">
    <citation type="submission" date="2018-08" db="UniProtKB">
        <authorList>
            <consortium name="EnsemblPlants"/>
        </authorList>
    </citation>
    <scope>IDENTIFICATION</scope>
    <source>
        <strain evidence="2">cv. Bd21</strain>
    </source>
</reference>
<keyword evidence="3" id="KW-1185">Reference proteome</keyword>
<name>A0A2K2CH87_BRADI</name>
<dbReference type="EnsemblPlants" id="PNT61389">
    <property type="protein sequence ID" value="PNT61389"/>
    <property type="gene ID" value="BRADI_5g14716v3"/>
</dbReference>
<gene>
    <name evidence="1" type="ORF">BRADI_5g14716v3</name>
</gene>
<dbReference type="InParanoid" id="A0A2K2CH87"/>
<evidence type="ECO:0000313" key="1">
    <source>
        <dbReference type="EMBL" id="PNT61389.1"/>
    </source>
</evidence>
<dbReference type="EMBL" id="CM000884">
    <property type="protein sequence ID" value="PNT61389.1"/>
    <property type="molecule type" value="Genomic_DNA"/>
</dbReference>
<accession>A0A2K2CH87</accession>
<reference evidence="1 2" key="1">
    <citation type="journal article" date="2010" name="Nature">
        <title>Genome sequencing and analysis of the model grass Brachypodium distachyon.</title>
        <authorList>
            <consortium name="International Brachypodium Initiative"/>
        </authorList>
    </citation>
    <scope>NUCLEOTIDE SEQUENCE [LARGE SCALE GENOMIC DNA]</scope>
    <source>
        <strain evidence="1 2">Bd21</strain>
    </source>
</reference>
<reference evidence="1" key="2">
    <citation type="submission" date="2017-06" db="EMBL/GenBank/DDBJ databases">
        <title>WGS assembly of Brachypodium distachyon.</title>
        <authorList>
            <consortium name="The International Brachypodium Initiative"/>
            <person name="Lucas S."/>
            <person name="Harmon-Smith M."/>
            <person name="Lail K."/>
            <person name="Tice H."/>
            <person name="Grimwood J."/>
            <person name="Bruce D."/>
            <person name="Barry K."/>
            <person name="Shu S."/>
            <person name="Lindquist E."/>
            <person name="Wang M."/>
            <person name="Pitluck S."/>
            <person name="Vogel J.P."/>
            <person name="Garvin D.F."/>
            <person name="Mockler T.C."/>
            <person name="Schmutz J."/>
            <person name="Rokhsar D."/>
            <person name="Bevan M.W."/>
        </authorList>
    </citation>
    <scope>NUCLEOTIDE SEQUENCE</scope>
    <source>
        <strain evidence="1">Bd21</strain>
    </source>
</reference>
<feature type="non-terminal residue" evidence="1">
    <location>
        <position position="1"/>
    </location>
</feature>
<evidence type="ECO:0000313" key="3">
    <source>
        <dbReference type="Proteomes" id="UP000008810"/>
    </source>
</evidence>
<dbReference type="AlphaFoldDB" id="A0A2K2CH87"/>
<evidence type="ECO:0000313" key="2">
    <source>
        <dbReference type="EnsemblPlants" id="PNT61389"/>
    </source>
</evidence>
<dbReference type="OrthoDB" id="695347at2759"/>